<accession>A0A9K3J276</accession>
<reference evidence="1" key="1">
    <citation type="journal article" date="2017" name="Nature">
        <title>The sunflower genome provides insights into oil metabolism, flowering and Asterid evolution.</title>
        <authorList>
            <person name="Badouin H."/>
            <person name="Gouzy J."/>
            <person name="Grassa C.J."/>
            <person name="Murat F."/>
            <person name="Staton S.E."/>
            <person name="Cottret L."/>
            <person name="Lelandais-Briere C."/>
            <person name="Owens G.L."/>
            <person name="Carrere S."/>
            <person name="Mayjonade B."/>
            <person name="Legrand L."/>
            <person name="Gill N."/>
            <person name="Kane N.C."/>
            <person name="Bowers J.E."/>
            <person name="Hubner S."/>
            <person name="Bellec A."/>
            <person name="Berard A."/>
            <person name="Berges H."/>
            <person name="Blanchet N."/>
            <person name="Boniface M.C."/>
            <person name="Brunel D."/>
            <person name="Catrice O."/>
            <person name="Chaidir N."/>
            <person name="Claudel C."/>
            <person name="Donnadieu C."/>
            <person name="Faraut T."/>
            <person name="Fievet G."/>
            <person name="Helmstetter N."/>
            <person name="King M."/>
            <person name="Knapp S.J."/>
            <person name="Lai Z."/>
            <person name="Le Paslier M.C."/>
            <person name="Lippi Y."/>
            <person name="Lorenzon L."/>
            <person name="Mandel J.R."/>
            <person name="Marage G."/>
            <person name="Marchand G."/>
            <person name="Marquand E."/>
            <person name="Bret-Mestries E."/>
            <person name="Morien E."/>
            <person name="Nambeesan S."/>
            <person name="Nguyen T."/>
            <person name="Pegot-Espagnet P."/>
            <person name="Pouilly N."/>
            <person name="Raftis F."/>
            <person name="Sallet E."/>
            <person name="Schiex T."/>
            <person name="Thomas J."/>
            <person name="Vandecasteele C."/>
            <person name="Vares D."/>
            <person name="Vear F."/>
            <person name="Vautrin S."/>
            <person name="Crespi M."/>
            <person name="Mangin B."/>
            <person name="Burke J.M."/>
            <person name="Salse J."/>
            <person name="Munos S."/>
            <person name="Vincourt P."/>
            <person name="Rieseberg L.H."/>
            <person name="Langlade N.B."/>
        </authorList>
    </citation>
    <scope>NUCLEOTIDE SEQUENCE</scope>
    <source>
        <tissue evidence="1">Leaves</tissue>
    </source>
</reference>
<dbReference type="EMBL" id="MNCJ02000320">
    <property type="protein sequence ID" value="KAF5807403.1"/>
    <property type="molecule type" value="Genomic_DNA"/>
</dbReference>
<proteinExistence type="predicted"/>
<comment type="caution">
    <text evidence="1">The sequence shown here is derived from an EMBL/GenBank/DDBJ whole genome shotgun (WGS) entry which is preliminary data.</text>
</comment>
<evidence type="ECO:0000313" key="1">
    <source>
        <dbReference type="EMBL" id="KAF5807403.1"/>
    </source>
</evidence>
<dbReference type="AlphaFoldDB" id="A0A9K3J276"/>
<reference evidence="1" key="2">
    <citation type="submission" date="2020-06" db="EMBL/GenBank/DDBJ databases">
        <title>Helianthus annuus Genome sequencing and assembly Release 2.</title>
        <authorList>
            <person name="Gouzy J."/>
            <person name="Langlade N."/>
            <person name="Munos S."/>
        </authorList>
    </citation>
    <scope>NUCLEOTIDE SEQUENCE</scope>
    <source>
        <tissue evidence="1">Leaves</tissue>
    </source>
</reference>
<evidence type="ECO:0000313" key="2">
    <source>
        <dbReference type="Proteomes" id="UP000215914"/>
    </source>
</evidence>
<sequence>MTEGDASKRRTAAWIVDDFGDDSFEVTVAFAEVEAPESGWAFAVVCVGFEDGACSLTLCSDNTSHCLGTTADWKSGEVEIGFVEGAGVWAGLFWA</sequence>
<name>A0A9K3J276_HELAN</name>
<dbReference type="Proteomes" id="UP000215914">
    <property type="component" value="Unassembled WGS sequence"/>
</dbReference>
<keyword evidence="2" id="KW-1185">Reference proteome</keyword>
<organism evidence="1 2">
    <name type="scientific">Helianthus annuus</name>
    <name type="common">Common sunflower</name>
    <dbReference type="NCBI Taxonomy" id="4232"/>
    <lineage>
        <taxon>Eukaryota</taxon>
        <taxon>Viridiplantae</taxon>
        <taxon>Streptophyta</taxon>
        <taxon>Embryophyta</taxon>
        <taxon>Tracheophyta</taxon>
        <taxon>Spermatophyta</taxon>
        <taxon>Magnoliopsida</taxon>
        <taxon>eudicotyledons</taxon>
        <taxon>Gunneridae</taxon>
        <taxon>Pentapetalae</taxon>
        <taxon>asterids</taxon>
        <taxon>campanulids</taxon>
        <taxon>Asterales</taxon>
        <taxon>Asteraceae</taxon>
        <taxon>Asteroideae</taxon>
        <taxon>Heliantheae alliance</taxon>
        <taxon>Heliantheae</taxon>
        <taxon>Helianthus</taxon>
    </lineage>
</organism>
<gene>
    <name evidence="1" type="ORF">HanXRQr2_Chr05g0233261</name>
</gene>
<dbReference type="Gramene" id="mRNA:HanXRQr2_Chr05g0233261">
    <property type="protein sequence ID" value="mRNA:HanXRQr2_Chr05g0233261"/>
    <property type="gene ID" value="HanXRQr2_Chr05g0233261"/>
</dbReference>
<protein>
    <submittedName>
        <fullName evidence="1">Uncharacterized protein</fullName>
    </submittedName>
</protein>